<accession>A0ABT2P0A5</accession>
<name>A0ABT2P0A5_9LACO</name>
<evidence type="ECO:0000313" key="2">
    <source>
        <dbReference type="Proteomes" id="UP001525857"/>
    </source>
</evidence>
<organism evidence="1 2">
    <name type="scientific">Leuconostoc holzapfelii</name>
    <dbReference type="NCBI Taxonomy" id="434464"/>
    <lineage>
        <taxon>Bacteria</taxon>
        <taxon>Bacillati</taxon>
        <taxon>Bacillota</taxon>
        <taxon>Bacilli</taxon>
        <taxon>Lactobacillales</taxon>
        <taxon>Lactobacillaceae</taxon>
        <taxon>Leuconostoc</taxon>
    </lineage>
</organism>
<dbReference type="Pfam" id="PF07751">
    <property type="entry name" value="Abi_2"/>
    <property type="match status" value="1"/>
</dbReference>
<protein>
    <submittedName>
        <fullName evidence="1">Abi family protein</fullName>
    </submittedName>
</protein>
<evidence type="ECO:0000313" key="1">
    <source>
        <dbReference type="EMBL" id="MCT8390061.1"/>
    </source>
</evidence>
<dbReference type="InterPro" id="IPR011664">
    <property type="entry name" value="Abi_system_AbiD/AbiF-like"/>
</dbReference>
<proteinExistence type="predicted"/>
<reference evidence="1 2" key="1">
    <citation type="submission" date="2018-08" db="EMBL/GenBank/DDBJ databases">
        <title>Draft genome sequences of Leuconostoc spp. and Weissella spp. with biocontrol potential.</title>
        <authorList>
            <person name="Lo R."/>
            <person name="Ho V.T.T."/>
            <person name="Turner M.S."/>
        </authorList>
    </citation>
    <scope>NUCLEOTIDE SEQUENCE [LARGE SCALE GENOMIC DNA]</scope>
    <source>
        <strain evidence="1 2">733</strain>
    </source>
</reference>
<dbReference type="EMBL" id="QVOV01000010">
    <property type="protein sequence ID" value="MCT8390061.1"/>
    <property type="molecule type" value="Genomic_DNA"/>
</dbReference>
<gene>
    <name evidence="1" type="ORF">D0501_08265</name>
</gene>
<sequence length="361" mass="42056">MVRKELFLLVDYDKPFKDLDEQLKLLELDRGLDLGPDKTLSGKYLLEIGYYNIINGYGEQFEDTSEEQKHYIAGTTFFDIFKQYNLDQTLARAMIPNLLNIEQKLGTLLSYFIAESYGVNHYKSDDPKNLWPSDKSYLDESNYNFSNNSRGIIAQLYDAIDDAKDNPLAYYRDEKNHIPPWILFSNIEFGKLTRMFKVLTPDLKLKICTQLLPKKFNQINTSHTIVANMFQIFELVRSFRNQFAHNSRFCFTKFKRLSSTISIRNSLNFYPLISNSESFSGAGKGDLYNLLIIIILFSGGYEEAEVRINLYDQFIKNQFNNNKNPTDSSFDQKGYDAFIKSSGLPSNFNKRLIDFAYYLYK</sequence>
<keyword evidence="2" id="KW-1185">Reference proteome</keyword>
<comment type="caution">
    <text evidence="1">The sequence shown here is derived from an EMBL/GenBank/DDBJ whole genome shotgun (WGS) entry which is preliminary data.</text>
</comment>
<dbReference type="Proteomes" id="UP001525857">
    <property type="component" value="Unassembled WGS sequence"/>
</dbReference>